<keyword evidence="1" id="KW-1185">Reference proteome</keyword>
<evidence type="ECO:0000313" key="1">
    <source>
        <dbReference type="Proteomes" id="UP000504610"/>
    </source>
</evidence>
<dbReference type="KEGG" id="rsz:108826134"/>
<evidence type="ECO:0000313" key="3">
    <source>
        <dbReference type="RefSeq" id="XP_056850313.1"/>
    </source>
</evidence>
<reference evidence="1" key="1">
    <citation type="journal article" date="2019" name="Database">
        <title>The radish genome database (RadishGD): an integrated information resource for radish genomics.</title>
        <authorList>
            <person name="Yu H.J."/>
            <person name="Baek S."/>
            <person name="Lee Y.J."/>
            <person name="Cho A."/>
            <person name="Mun J.H."/>
        </authorList>
    </citation>
    <scope>NUCLEOTIDE SEQUENCE [LARGE SCALE GENOMIC DNA]</scope>
    <source>
        <strain evidence="1">cv. WK10039</strain>
    </source>
</reference>
<dbReference type="OrthoDB" id="1098522at2759"/>
<dbReference type="AlphaFoldDB" id="A0A6J0L687"/>
<proteinExistence type="predicted"/>
<dbReference type="GeneID" id="108826134"/>
<dbReference type="Proteomes" id="UP000504610">
    <property type="component" value="Chromosome 9"/>
</dbReference>
<dbReference type="RefSeq" id="XP_056850313.1">
    <property type="nucleotide sequence ID" value="XM_056994333.1"/>
</dbReference>
<accession>A0A6J0L687</accession>
<sequence length="211" mass="22927">MDVSANNGLELNGGIIRNSSIISRMVVEGYDTSPPRKDVEEALKQHFASHGIKLIHASVNMDDNFCSRRCALIYVNGECEAEALKLDGSDMGEGRILKITAYPFDDNSLEHVFAPTEVIDEYRPRTLKVTGFDTSLSPKDIKKMLCRVFPGSSCASVSDGSALLHLRGPYAMDEALKLSGGSVEGFKFAVTEVFPEIVMQAGISRASFLGS</sequence>
<dbReference type="RefSeq" id="XP_018455009.1">
    <property type="nucleotide sequence ID" value="XM_018599507.2"/>
</dbReference>
<name>A0A6J0L687_RAPSA</name>
<gene>
    <name evidence="2 3" type="primary">LOC108826134</name>
</gene>
<evidence type="ECO:0000313" key="2">
    <source>
        <dbReference type="RefSeq" id="XP_018455009.1"/>
    </source>
</evidence>
<organism evidence="1 2">
    <name type="scientific">Raphanus sativus</name>
    <name type="common">Radish</name>
    <name type="synonym">Raphanus raphanistrum var. sativus</name>
    <dbReference type="NCBI Taxonomy" id="3726"/>
    <lineage>
        <taxon>Eukaryota</taxon>
        <taxon>Viridiplantae</taxon>
        <taxon>Streptophyta</taxon>
        <taxon>Embryophyta</taxon>
        <taxon>Tracheophyta</taxon>
        <taxon>Spermatophyta</taxon>
        <taxon>Magnoliopsida</taxon>
        <taxon>eudicotyledons</taxon>
        <taxon>Gunneridae</taxon>
        <taxon>Pentapetalae</taxon>
        <taxon>rosids</taxon>
        <taxon>malvids</taxon>
        <taxon>Brassicales</taxon>
        <taxon>Brassicaceae</taxon>
        <taxon>Brassiceae</taxon>
        <taxon>Raphanus</taxon>
    </lineage>
</organism>
<protein>
    <submittedName>
        <fullName evidence="2 3">Uncharacterized protein LOC108826134 isoform X1</fullName>
    </submittedName>
</protein>
<reference evidence="2 3" key="2">
    <citation type="submission" date="2025-04" db="UniProtKB">
        <authorList>
            <consortium name="RefSeq"/>
        </authorList>
    </citation>
    <scope>IDENTIFICATION</scope>
    <source>
        <tissue evidence="2 3">Leaf</tissue>
    </source>
</reference>